<keyword evidence="3" id="KW-1185">Reference proteome</keyword>
<sequence length="166" mass="18276">MQRILCDAQRKEDVAVVATAGREATATAKEEDAAAIVKRGRLSEEDTAVCRSSLLRRKTPPLRRRHCIEGSGSESCYGRGRKMQQLRLLLAGKRGRCSSCDCCWPRSEEDTAVKEAVRECFPPCVATTESVCCRQQIGERARPAMKSKAGDEGREGVDEQSQDGAR</sequence>
<gene>
    <name evidence="2" type="ORF">C4D60_Mb01t32260</name>
</gene>
<feature type="region of interest" description="Disordered" evidence="1">
    <location>
        <begin position="140"/>
        <end position="166"/>
    </location>
</feature>
<evidence type="ECO:0000256" key="1">
    <source>
        <dbReference type="SAM" id="MobiDB-lite"/>
    </source>
</evidence>
<dbReference type="Proteomes" id="UP000317650">
    <property type="component" value="Chromosome 1"/>
</dbReference>
<feature type="compositionally biased region" description="Basic and acidic residues" evidence="1">
    <location>
        <begin position="140"/>
        <end position="157"/>
    </location>
</feature>
<proteinExistence type="predicted"/>
<evidence type="ECO:0000313" key="3">
    <source>
        <dbReference type="Proteomes" id="UP000317650"/>
    </source>
</evidence>
<dbReference type="EMBL" id="PYDT01000004">
    <property type="protein sequence ID" value="THU64979.1"/>
    <property type="molecule type" value="Genomic_DNA"/>
</dbReference>
<dbReference type="AlphaFoldDB" id="A0A4S8JSA3"/>
<reference evidence="2 3" key="1">
    <citation type="journal article" date="2019" name="Nat. Plants">
        <title>Genome sequencing of Musa balbisiana reveals subgenome evolution and function divergence in polyploid bananas.</title>
        <authorList>
            <person name="Yao X."/>
        </authorList>
    </citation>
    <scope>NUCLEOTIDE SEQUENCE [LARGE SCALE GENOMIC DNA]</scope>
    <source>
        <strain evidence="3">cv. DH-PKW</strain>
        <tissue evidence="2">Leaves</tissue>
    </source>
</reference>
<accession>A0A4S8JSA3</accession>
<comment type="caution">
    <text evidence="2">The sequence shown here is derived from an EMBL/GenBank/DDBJ whole genome shotgun (WGS) entry which is preliminary data.</text>
</comment>
<organism evidence="2 3">
    <name type="scientific">Musa balbisiana</name>
    <name type="common">Banana</name>
    <dbReference type="NCBI Taxonomy" id="52838"/>
    <lineage>
        <taxon>Eukaryota</taxon>
        <taxon>Viridiplantae</taxon>
        <taxon>Streptophyta</taxon>
        <taxon>Embryophyta</taxon>
        <taxon>Tracheophyta</taxon>
        <taxon>Spermatophyta</taxon>
        <taxon>Magnoliopsida</taxon>
        <taxon>Liliopsida</taxon>
        <taxon>Zingiberales</taxon>
        <taxon>Musaceae</taxon>
        <taxon>Musa</taxon>
    </lineage>
</organism>
<evidence type="ECO:0000313" key="2">
    <source>
        <dbReference type="EMBL" id="THU64979.1"/>
    </source>
</evidence>
<protein>
    <submittedName>
        <fullName evidence="2">Uncharacterized protein</fullName>
    </submittedName>
</protein>
<name>A0A4S8JSA3_MUSBA</name>